<evidence type="ECO:0000313" key="2">
    <source>
        <dbReference type="Proteomes" id="UP000696485"/>
    </source>
</evidence>
<sequence>MEVKGEVLSARSGIILLNKEGTKIQKLHFGEKTLVQMHKKALAKWQDTEAMAGQNQALEDHGYDHAKSLKHIFDSTPLDSKYQKLWTFLMATVQESLESDSTKGYSDIDSTTESGRSCIDYKSQKEPDLALEIKDGLNKSICEDEYGVHDAVLVGWQVIGQIMAIYLMFKCGNLYMMVHICDATIPGNLTELGVISTQIKIWNDLGATVEQGLSPIFEGKAFDKGQVIGTVGPLGVAHARIETICTPEFKTFLSRA</sequence>
<comment type="caution">
    <text evidence="1">The sequence shown here is derived from an EMBL/GenBank/DDBJ whole genome shotgun (WGS) entry which is preliminary data.</text>
</comment>
<dbReference type="AlphaFoldDB" id="A0A9P5SUL5"/>
<keyword evidence="2" id="KW-1185">Reference proteome</keyword>
<accession>A0A9P5SUL5</accession>
<protein>
    <submittedName>
        <fullName evidence="1">Uncharacterized protein</fullName>
    </submittedName>
</protein>
<dbReference type="Proteomes" id="UP000696485">
    <property type="component" value="Unassembled WGS sequence"/>
</dbReference>
<name>A0A9P5SUL5_9FUNG</name>
<dbReference type="EMBL" id="JAAAUY010000081">
    <property type="protein sequence ID" value="KAF9335911.1"/>
    <property type="molecule type" value="Genomic_DNA"/>
</dbReference>
<evidence type="ECO:0000313" key="1">
    <source>
        <dbReference type="EMBL" id="KAF9335911.1"/>
    </source>
</evidence>
<gene>
    <name evidence="1" type="ORF">BG006_010336</name>
</gene>
<organism evidence="1 2">
    <name type="scientific">Podila minutissima</name>
    <dbReference type="NCBI Taxonomy" id="64525"/>
    <lineage>
        <taxon>Eukaryota</taxon>
        <taxon>Fungi</taxon>
        <taxon>Fungi incertae sedis</taxon>
        <taxon>Mucoromycota</taxon>
        <taxon>Mortierellomycotina</taxon>
        <taxon>Mortierellomycetes</taxon>
        <taxon>Mortierellales</taxon>
        <taxon>Mortierellaceae</taxon>
        <taxon>Podila</taxon>
    </lineage>
</organism>
<proteinExistence type="predicted"/>
<reference evidence="1" key="1">
    <citation type="journal article" date="2020" name="Fungal Divers.">
        <title>Resolving the Mortierellaceae phylogeny through synthesis of multi-gene phylogenetics and phylogenomics.</title>
        <authorList>
            <person name="Vandepol N."/>
            <person name="Liber J."/>
            <person name="Desiro A."/>
            <person name="Na H."/>
            <person name="Kennedy M."/>
            <person name="Barry K."/>
            <person name="Grigoriev I.V."/>
            <person name="Miller A.N."/>
            <person name="O'Donnell K."/>
            <person name="Stajich J.E."/>
            <person name="Bonito G."/>
        </authorList>
    </citation>
    <scope>NUCLEOTIDE SEQUENCE</scope>
    <source>
        <strain evidence="1">NVP1</strain>
    </source>
</reference>